<accession>A0A6J4KAJ8</accession>
<reference evidence="2" key="1">
    <citation type="submission" date="2020-02" db="EMBL/GenBank/DDBJ databases">
        <authorList>
            <person name="Meier V. D."/>
        </authorList>
    </citation>
    <scope>NUCLEOTIDE SEQUENCE</scope>
    <source>
        <strain evidence="2">AVDCRST_MAG68</strain>
    </source>
</reference>
<feature type="non-terminal residue" evidence="2">
    <location>
        <position position="1"/>
    </location>
</feature>
<feature type="compositionally biased region" description="Basic residues" evidence="1">
    <location>
        <begin position="1"/>
        <end position="29"/>
    </location>
</feature>
<feature type="compositionally biased region" description="Basic residues" evidence="1">
    <location>
        <begin position="70"/>
        <end position="82"/>
    </location>
</feature>
<dbReference type="AlphaFoldDB" id="A0A6J4KAJ8"/>
<name>A0A6J4KAJ8_9BACT</name>
<gene>
    <name evidence="2" type="ORF">AVDCRST_MAG68-346</name>
</gene>
<evidence type="ECO:0000313" key="2">
    <source>
        <dbReference type="EMBL" id="CAA9300111.1"/>
    </source>
</evidence>
<sequence length="112" mass="12451">ARHPGDRHRGHQRGPGRAHGAHPGQRRRHPLGDRAVGRHGRRGARGPHGDAGRGAPPRRRGRGDFVLHRDGRRRPGGPRRPRRPEAPPAPQAPHGCGRALRRGRRHGWRRGV</sequence>
<feature type="non-terminal residue" evidence="2">
    <location>
        <position position="112"/>
    </location>
</feature>
<feature type="compositionally biased region" description="Basic residues" evidence="1">
    <location>
        <begin position="99"/>
        <end position="112"/>
    </location>
</feature>
<dbReference type="GO" id="GO:0005840">
    <property type="term" value="C:ribosome"/>
    <property type="evidence" value="ECO:0007669"/>
    <property type="project" value="UniProtKB-KW"/>
</dbReference>
<dbReference type="EMBL" id="CADCTW010000022">
    <property type="protein sequence ID" value="CAA9300111.1"/>
    <property type="molecule type" value="Genomic_DNA"/>
</dbReference>
<feature type="region of interest" description="Disordered" evidence="1">
    <location>
        <begin position="1"/>
        <end position="112"/>
    </location>
</feature>
<keyword evidence="2" id="KW-0687">Ribonucleoprotein</keyword>
<proteinExistence type="predicted"/>
<protein>
    <submittedName>
        <fullName evidence="2">SSU ribosomal protein S2p (SAe)</fullName>
    </submittedName>
</protein>
<evidence type="ECO:0000256" key="1">
    <source>
        <dbReference type="SAM" id="MobiDB-lite"/>
    </source>
</evidence>
<keyword evidence="2" id="KW-0689">Ribosomal protein</keyword>
<organism evidence="2">
    <name type="scientific">uncultured Gemmatimonadota bacterium</name>
    <dbReference type="NCBI Taxonomy" id="203437"/>
    <lineage>
        <taxon>Bacteria</taxon>
        <taxon>Pseudomonadati</taxon>
        <taxon>Gemmatimonadota</taxon>
        <taxon>environmental samples</taxon>
    </lineage>
</organism>